<accession>A0A1V0M4H2</accession>
<evidence type="ECO:0000259" key="7">
    <source>
        <dbReference type="PROSITE" id="PS51736"/>
    </source>
</evidence>
<evidence type="ECO:0000256" key="6">
    <source>
        <dbReference type="PROSITE-ProRule" id="PRU10137"/>
    </source>
</evidence>
<proteinExistence type="inferred from homology"/>
<dbReference type="GO" id="GO:0003677">
    <property type="term" value="F:DNA binding"/>
    <property type="evidence" value="ECO:0007669"/>
    <property type="project" value="UniProtKB-KW"/>
</dbReference>
<evidence type="ECO:0000256" key="4">
    <source>
        <dbReference type="ARBA" id="ARBA00023172"/>
    </source>
</evidence>
<dbReference type="AlphaFoldDB" id="A0A1V0M4H2"/>
<reference evidence="8" key="1">
    <citation type="journal article" date="2017" name="J. Invertebr. Pathol.">
        <title>Identification and bacterial characteristics of Xenorhabdus hominickii ANU101 from an entomopathogenic nematode, Steinernema monticolum.</title>
        <authorList>
            <person name="Park Y."/>
            <person name="Kang S."/>
            <person name="Sadekuzzaman M."/>
            <person name="Kim H."/>
            <person name="Jung J.K."/>
            <person name="Kim Y."/>
        </authorList>
    </citation>
    <scope>NUCLEOTIDE SEQUENCE</scope>
    <source>
        <strain evidence="8">ANU101</strain>
        <plasmid evidence="8">unnamed2</plasmid>
    </source>
</reference>
<evidence type="ECO:0000256" key="5">
    <source>
        <dbReference type="PIRSR" id="PIRSR606118-50"/>
    </source>
</evidence>
<dbReference type="GO" id="GO:0000150">
    <property type="term" value="F:DNA strand exchange activity"/>
    <property type="evidence" value="ECO:0007669"/>
    <property type="project" value="InterPro"/>
</dbReference>
<dbReference type="SMART" id="SM00857">
    <property type="entry name" value="Resolvase"/>
    <property type="match status" value="1"/>
</dbReference>
<dbReference type="CDD" id="cd03768">
    <property type="entry name" value="SR_ResInv"/>
    <property type="match status" value="1"/>
</dbReference>
<evidence type="ECO:0000313" key="10">
    <source>
        <dbReference type="Proteomes" id="UP000225433"/>
    </source>
</evidence>
<dbReference type="PROSITE" id="PS00397">
    <property type="entry name" value="RECOMBINASES_1"/>
    <property type="match status" value="1"/>
</dbReference>
<feature type="domain" description="Resolvase/invertase-type recombinase catalytic" evidence="7">
    <location>
        <begin position="4"/>
        <end position="137"/>
    </location>
</feature>
<evidence type="ECO:0000256" key="2">
    <source>
        <dbReference type="ARBA" id="ARBA00022908"/>
    </source>
</evidence>
<dbReference type="InterPro" id="IPR036162">
    <property type="entry name" value="Resolvase-like_N_sf"/>
</dbReference>
<dbReference type="GO" id="GO:0015074">
    <property type="term" value="P:DNA integration"/>
    <property type="evidence" value="ECO:0007669"/>
    <property type="project" value="UniProtKB-KW"/>
</dbReference>
<dbReference type="SUPFAM" id="SSF46689">
    <property type="entry name" value="Homeodomain-like"/>
    <property type="match status" value="1"/>
</dbReference>
<dbReference type="InterPro" id="IPR009057">
    <property type="entry name" value="Homeodomain-like_sf"/>
</dbReference>
<dbReference type="EMBL" id="KX517799">
    <property type="protein sequence ID" value="ARD69765.1"/>
    <property type="molecule type" value="Genomic_DNA"/>
</dbReference>
<evidence type="ECO:0000256" key="1">
    <source>
        <dbReference type="ARBA" id="ARBA00009913"/>
    </source>
</evidence>
<dbReference type="InterPro" id="IPR050639">
    <property type="entry name" value="SSR_resolvase"/>
</dbReference>
<keyword evidence="3" id="KW-0238">DNA-binding</keyword>
<dbReference type="Gene3D" id="1.10.10.60">
    <property type="entry name" value="Homeodomain-like"/>
    <property type="match status" value="1"/>
</dbReference>
<organism evidence="8">
    <name type="scientific">Xenorhabdus hominickii</name>
    <dbReference type="NCBI Taxonomy" id="351679"/>
    <lineage>
        <taxon>Bacteria</taxon>
        <taxon>Pseudomonadati</taxon>
        <taxon>Pseudomonadota</taxon>
        <taxon>Gammaproteobacteria</taxon>
        <taxon>Enterobacterales</taxon>
        <taxon>Morganellaceae</taxon>
        <taxon>Xenorhabdus</taxon>
    </lineage>
</organism>
<protein>
    <submittedName>
        <fullName evidence="8">DNA-invertase hin</fullName>
    </submittedName>
    <submittedName>
        <fullName evidence="9">Putative DNA invertase</fullName>
    </submittedName>
</protein>
<dbReference type="CDD" id="cd00569">
    <property type="entry name" value="HTH_Hin_like"/>
    <property type="match status" value="1"/>
</dbReference>
<dbReference type="Pfam" id="PF00239">
    <property type="entry name" value="Resolvase"/>
    <property type="match status" value="1"/>
</dbReference>
<dbReference type="PROSITE" id="PS00398">
    <property type="entry name" value="RECOMBINASES_2"/>
    <property type="match status" value="1"/>
</dbReference>
<keyword evidence="8" id="KW-0614">Plasmid</keyword>
<evidence type="ECO:0000313" key="8">
    <source>
        <dbReference type="EMBL" id="ARD69765.1"/>
    </source>
</evidence>
<geneLocation type="plasmid" evidence="8">
    <name>unnamed2</name>
</geneLocation>
<dbReference type="PANTHER" id="PTHR30461">
    <property type="entry name" value="DNA-INVERTASE FROM LAMBDOID PROPHAGE"/>
    <property type="match status" value="1"/>
</dbReference>
<name>A0A1V0M4H2_XENHO</name>
<evidence type="ECO:0000313" key="9">
    <source>
        <dbReference type="EMBL" id="PHM51801.1"/>
    </source>
</evidence>
<dbReference type="EMBL" id="NJAI01000013">
    <property type="protein sequence ID" value="PHM51801.1"/>
    <property type="molecule type" value="Genomic_DNA"/>
</dbReference>
<evidence type="ECO:0000256" key="3">
    <source>
        <dbReference type="ARBA" id="ARBA00023125"/>
    </source>
</evidence>
<feature type="active site" description="O-(5'-phospho-DNA)-serine intermediate" evidence="5 6">
    <location>
        <position position="12"/>
    </location>
</feature>
<dbReference type="Gene3D" id="3.40.50.1390">
    <property type="entry name" value="Resolvase, N-terminal catalytic domain"/>
    <property type="match status" value="1"/>
</dbReference>
<dbReference type="PANTHER" id="PTHR30461:SF26">
    <property type="entry name" value="RESOLVASE HOMOLOG YNEB"/>
    <property type="match status" value="1"/>
</dbReference>
<reference evidence="9 10" key="2">
    <citation type="journal article" date="2017" name="Nat. Microbiol.">
        <title>Natural product diversity associated with the nematode symbionts Photorhabdus and Xenorhabdus.</title>
        <authorList>
            <person name="Tobias N.J."/>
            <person name="Wolff H."/>
            <person name="Djahanschiri B."/>
            <person name="Grundmann F."/>
            <person name="Kronenwerth M."/>
            <person name="Shi Y.M."/>
            <person name="Simonyi S."/>
            <person name="Grun P."/>
            <person name="Shapiro-Ilan D."/>
            <person name="Pidot S.J."/>
            <person name="Stinear T.P."/>
            <person name="Ebersberger I."/>
            <person name="Bode H.B."/>
        </authorList>
    </citation>
    <scope>NUCLEOTIDE SEQUENCE [LARGE SCALE GENOMIC DNA]</scope>
    <source>
        <strain evidence="9 10">DSM 17903</strain>
    </source>
</reference>
<gene>
    <name evidence="9" type="ORF">Xhom_04794</name>
</gene>
<comment type="similarity">
    <text evidence="1">Belongs to the site-specific recombinase resolvase family.</text>
</comment>
<dbReference type="Proteomes" id="UP000225433">
    <property type="component" value="Unassembled WGS sequence"/>
</dbReference>
<dbReference type="SUPFAM" id="SSF53041">
    <property type="entry name" value="Resolvase-like"/>
    <property type="match status" value="1"/>
</dbReference>
<dbReference type="Pfam" id="PF02796">
    <property type="entry name" value="HTH_7"/>
    <property type="match status" value="1"/>
</dbReference>
<dbReference type="RefSeq" id="WP_099140023.1">
    <property type="nucleotide sequence ID" value="NZ_CAWNQJ010000035.1"/>
</dbReference>
<dbReference type="InterPro" id="IPR006118">
    <property type="entry name" value="Recombinase_CS"/>
</dbReference>
<dbReference type="PROSITE" id="PS51736">
    <property type="entry name" value="RECOMBINASES_3"/>
    <property type="match status" value="1"/>
</dbReference>
<dbReference type="InterPro" id="IPR006120">
    <property type="entry name" value="Resolvase_HTH_dom"/>
</dbReference>
<keyword evidence="4" id="KW-0233">DNA recombination</keyword>
<keyword evidence="2" id="KW-0229">DNA integration</keyword>
<dbReference type="InterPro" id="IPR006119">
    <property type="entry name" value="Resolv_N"/>
</dbReference>
<sequence length="186" mass="21489">MKGQRIGYIRVSSFDQNPERQLDQTQVDKVFVDKASGKDTQRPELDSLLSFVRDGDIVVVHSMDRLARNLDDLRRLVQKLTHKGVRIEFVKECLTFTGEDSPMANLMLSVMGAFAEFERSLIHERQREGIALARLRGAYRGRKKSLSSEQQIEVRRRAMDGEKKAQLAREFGISRETLYQYLKQPD</sequence>